<dbReference type="PRINTS" id="PR00032">
    <property type="entry name" value="HTHARAC"/>
</dbReference>
<dbReference type="AlphaFoldDB" id="A0A0B4XK63"/>
<evidence type="ECO:0000256" key="3">
    <source>
        <dbReference type="ARBA" id="ARBA00023163"/>
    </source>
</evidence>
<feature type="domain" description="HTH araC/xylS-type" evidence="4">
    <location>
        <begin position="228"/>
        <end position="336"/>
    </location>
</feature>
<dbReference type="SMART" id="SM00342">
    <property type="entry name" value="HTH_ARAC"/>
    <property type="match status" value="1"/>
</dbReference>
<reference evidence="5 6" key="1">
    <citation type="journal article" date="2012" name="J. Bacteriol.">
        <title>Genome sequence of an alkane-degrading bacterium, Alcanivorax pacificus type strain W11-5, isolated from deep sea sediment.</title>
        <authorList>
            <person name="Lai Q."/>
            <person name="Shao Z."/>
        </authorList>
    </citation>
    <scope>NUCLEOTIDE SEQUENCE [LARGE SCALE GENOMIC DNA]</scope>
    <source>
        <strain evidence="5 6">W11-5</strain>
    </source>
</reference>
<keyword evidence="2" id="KW-0238">DNA-binding</keyword>
<keyword evidence="6" id="KW-1185">Reference proteome</keyword>
<keyword evidence="1" id="KW-0805">Transcription regulation</keyword>
<protein>
    <submittedName>
        <fullName evidence="5">AraC family transcriptional regulator</fullName>
    </submittedName>
</protein>
<dbReference type="HOGENOM" id="CLU_047522_3_3_6"/>
<dbReference type="Proteomes" id="UP000006764">
    <property type="component" value="Chromosome"/>
</dbReference>
<evidence type="ECO:0000256" key="2">
    <source>
        <dbReference type="ARBA" id="ARBA00023125"/>
    </source>
</evidence>
<dbReference type="InterPro" id="IPR009057">
    <property type="entry name" value="Homeodomain-like_sf"/>
</dbReference>
<dbReference type="SUPFAM" id="SSF46689">
    <property type="entry name" value="Homeodomain-like"/>
    <property type="match status" value="1"/>
</dbReference>
<dbReference type="PROSITE" id="PS01124">
    <property type="entry name" value="HTH_ARAC_FAMILY_2"/>
    <property type="match status" value="1"/>
</dbReference>
<dbReference type="KEGG" id="apac:S7S_11285"/>
<name>A0A0B4XK63_9GAMM</name>
<sequence length="347" mass="37820">MAGVSAAYVRLILQGEISADRLLAGTGLTAATLRDVEFVPWQTLARVFERLDQHQGEREPEWPIRLGERLNITSHGAVGFAALTAATVGEALETLVSCYRARITAVELLLHEEQGKYVLSLKDLTGDRVFFCRVALIIMKVVEALLEALLGQLPARAVQLTLPNWVADVGSVARLYRADTQPGSRFAVALPVAWRHLPSPLSEPTAHRENILESRRIIGQRGGFSTTSGMVEFLVRNALESGSAETVKAGVPPTLEAVAGRMNVTSRTLIRRLRAEGASYQGIVESLRQEYARRLLTDARLTVADVSLRLGYTEPANFGRAFRRWYGVSPAAWRKQAPGAAGGNPGS</sequence>
<dbReference type="RefSeq" id="WP_008737103.1">
    <property type="nucleotide sequence ID" value="NZ_CP004387.1"/>
</dbReference>
<dbReference type="GO" id="GO:0000976">
    <property type="term" value="F:transcription cis-regulatory region binding"/>
    <property type="evidence" value="ECO:0007669"/>
    <property type="project" value="TreeGrafter"/>
</dbReference>
<dbReference type="InterPro" id="IPR032687">
    <property type="entry name" value="AraC-type_N"/>
</dbReference>
<dbReference type="GO" id="GO:0005829">
    <property type="term" value="C:cytosol"/>
    <property type="evidence" value="ECO:0007669"/>
    <property type="project" value="TreeGrafter"/>
</dbReference>
<keyword evidence="3" id="KW-0804">Transcription</keyword>
<evidence type="ECO:0000259" key="4">
    <source>
        <dbReference type="PROSITE" id="PS01124"/>
    </source>
</evidence>
<dbReference type="PANTHER" id="PTHR47894:SF4">
    <property type="entry name" value="HTH-TYPE TRANSCRIPTIONAL REGULATOR GADX"/>
    <property type="match status" value="1"/>
</dbReference>
<dbReference type="EMBL" id="CP004387">
    <property type="protein sequence ID" value="AJD48669.1"/>
    <property type="molecule type" value="Genomic_DNA"/>
</dbReference>
<organism evidence="5 6">
    <name type="scientific">Isoalcanivorax pacificus W11-5</name>
    <dbReference type="NCBI Taxonomy" id="391936"/>
    <lineage>
        <taxon>Bacteria</taxon>
        <taxon>Pseudomonadati</taxon>
        <taxon>Pseudomonadota</taxon>
        <taxon>Gammaproteobacteria</taxon>
        <taxon>Oceanospirillales</taxon>
        <taxon>Alcanivoracaceae</taxon>
        <taxon>Isoalcanivorax</taxon>
    </lineage>
</organism>
<evidence type="ECO:0000256" key="1">
    <source>
        <dbReference type="ARBA" id="ARBA00023015"/>
    </source>
</evidence>
<accession>A0A0B4XK63</accession>
<evidence type="ECO:0000313" key="5">
    <source>
        <dbReference type="EMBL" id="AJD48669.1"/>
    </source>
</evidence>
<dbReference type="GO" id="GO:0003700">
    <property type="term" value="F:DNA-binding transcription factor activity"/>
    <property type="evidence" value="ECO:0007669"/>
    <property type="project" value="InterPro"/>
</dbReference>
<dbReference type="Gene3D" id="1.10.10.60">
    <property type="entry name" value="Homeodomain-like"/>
    <property type="match status" value="1"/>
</dbReference>
<dbReference type="STRING" id="391936.S7S_11285"/>
<gene>
    <name evidence="5" type="ORF">S7S_11285</name>
</gene>
<evidence type="ECO:0000313" key="6">
    <source>
        <dbReference type="Proteomes" id="UP000006764"/>
    </source>
</evidence>
<dbReference type="InterPro" id="IPR018060">
    <property type="entry name" value="HTH_AraC"/>
</dbReference>
<dbReference type="PANTHER" id="PTHR47894">
    <property type="entry name" value="HTH-TYPE TRANSCRIPTIONAL REGULATOR GADX"/>
    <property type="match status" value="1"/>
</dbReference>
<dbReference type="Pfam" id="PF12833">
    <property type="entry name" value="HTH_18"/>
    <property type="match status" value="1"/>
</dbReference>
<dbReference type="Pfam" id="PF12625">
    <property type="entry name" value="Arabinose_bd"/>
    <property type="match status" value="1"/>
</dbReference>
<dbReference type="InterPro" id="IPR020449">
    <property type="entry name" value="Tscrpt_reg_AraC-type_HTH"/>
</dbReference>
<proteinExistence type="predicted"/>